<keyword evidence="3" id="KW-0804">Transcription</keyword>
<keyword evidence="2 4" id="KW-0238">DNA-binding</keyword>
<evidence type="ECO:0000256" key="1">
    <source>
        <dbReference type="ARBA" id="ARBA00023015"/>
    </source>
</evidence>
<evidence type="ECO:0000256" key="4">
    <source>
        <dbReference type="PROSITE-ProRule" id="PRU00335"/>
    </source>
</evidence>
<dbReference type="SUPFAM" id="SSF46689">
    <property type="entry name" value="Homeodomain-like"/>
    <property type="match status" value="1"/>
</dbReference>
<dbReference type="EMBL" id="BSBI01000016">
    <property type="protein sequence ID" value="GLF98761.1"/>
    <property type="molecule type" value="Genomic_DNA"/>
</dbReference>
<name>A0ABQ5P848_9ACTN</name>
<feature type="DNA-binding region" description="H-T-H motif" evidence="4">
    <location>
        <begin position="34"/>
        <end position="53"/>
    </location>
</feature>
<evidence type="ECO:0000259" key="5">
    <source>
        <dbReference type="PROSITE" id="PS50977"/>
    </source>
</evidence>
<dbReference type="InterPro" id="IPR050109">
    <property type="entry name" value="HTH-type_TetR-like_transc_reg"/>
</dbReference>
<dbReference type="Proteomes" id="UP001291653">
    <property type="component" value="Unassembled WGS sequence"/>
</dbReference>
<dbReference type="InterPro" id="IPR036271">
    <property type="entry name" value="Tet_transcr_reg_TetR-rel_C_sf"/>
</dbReference>
<dbReference type="Gene3D" id="1.10.357.10">
    <property type="entry name" value="Tetracycline Repressor, domain 2"/>
    <property type="match status" value="1"/>
</dbReference>
<keyword evidence="1" id="KW-0805">Transcription regulation</keyword>
<dbReference type="InterPro" id="IPR025996">
    <property type="entry name" value="MT1864/Rv1816-like_C"/>
</dbReference>
<dbReference type="Pfam" id="PF13305">
    <property type="entry name" value="TetR_C_33"/>
    <property type="match status" value="1"/>
</dbReference>
<sequence length="209" mass="22642">MVSDTRSYHHGDLRSALVEAGLRLARDGGSDALGLRSVTRSVGVTPNAAYRHFADWQALVLAVAAEAQDLAARAMRDRMEEATPPPDPATAPPDPAERALRRLRGVGLGYIHFALAEPGWFDLAILTLSGPTGPRLAPPYQLLLDTLDEAVTAGALTPQRRTDAQWVCWSAVHGFADLATRGPLRRQDRATVDRLAEHVVDSVIGDLRR</sequence>
<comment type="caution">
    <text evidence="6">The sequence shown here is derived from an EMBL/GenBank/DDBJ whole genome shotgun (WGS) entry which is preliminary data.</text>
</comment>
<evidence type="ECO:0000313" key="6">
    <source>
        <dbReference type="EMBL" id="GLF98761.1"/>
    </source>
</evidence>
<accession>A0ABQ5P848</accession>
<gene>
    <name evidence="6" type="ORF">SYYSPA8_30710</name>
</gene>
<dbReference type="RefSeq" id="WP_323450734.1">
    <property type="nucleotide sequence ID" value="NZ_BSBI01000016.1"/>
</dbReference>
<dbReference type="PANTHER" id="PTHR30055:SF234">
    <property type="entry name" value="HTH-TYPE TRANSCRIPTIONAL REGULATOR BETI"/>
    <property type="match status" value="1"/>
</dbReference>
<dbReference type="InterPro" id="IPR001647">
    <property type="entry name" value="HTH_TetR"/>
</dbReference>
<reference evidence="6 7" key="1">
    <citation type="submission" date="2022-10" db="EMBL/GenBank/DDBJ databases">
        <title>Draft genome sequence of Streptomyces sp. YSPA8.</title>
        <authorList>
            <person name="Moriuchi R."/>
            <person name="Dohra H."/>
            <person name="Yamamura H."/>
            <person name="Kodani S."/>
        </authorList>
    </citation>
    <scope>NUCLEOTIDE SEQUENCE [LARGE SCALE GENOMIC DNA]</scope>
    <source>
        <strain evidence="6 7">YSPA8</strain>
    </source>
</reference>
<organism evidence="6 7">
    <name type="scientific">Streptomyces yaizuensis</name>
    <dbReference type="NCBI Taxonomy" id="2989713"/>
    <lineage>
        <taxon>Bacteria</taxon>
        <taxon>Bacillati</taxon>
        <taxon>Actinomycetota</taxon>
        <taxon>Actinomycetes</taxon>
        <taxon>Kitasatosporales</taxon>
        <taxon>Streptomycetaceae</taxon>
        <taxon>Streptomyces</taxon>
    </lineage>
</organism>
<dbReference type="PROSITE" id="PS50977">
    <property type="entry name" value="HTH_TETR_2"/>
    <property type="match status" value="1"/>
</dbReference>
<dbReference type="PANTHER" id="PTHR30055">
    <property type="entry name" value="HTH-TYPE TRANSCRIPTIONAL REGULATOR RUTR"/>
    <property type="match status" value="1"/>
</dbReference>
<keyword evidence="7" id="KW-1185">Reference proteome</keyword>
<protein>
    <submittedName>
        <fullName evidence="6">TetR/AcrR family transcriptional regulator</fullName>
    </submittedName>
</protein>
<evidence type="ECO:0000256" key="2">
    <source>
        <dbReference type="ARBA" id="ARBA00023125"/>
    </source>
</evidence>
<feature type="domain" description="HTH tetR-type" evidence="5">
    <location>
        <begin position="11"/>
        <end position="71"/>
    </location>
</feature>
<dbReference type="InterPro" id="IPR009057">
    <property type="entry name" value="Homeodomain-like_sf"/>
</dbReference>
<dbReference type="Pfam" id="PF00440">
    <property type="entry name" value="TetR_N"/>
    <property type="match status" value="1"/>
</dbReference>
<evidence type="ECO:0000313" key="7">
    <source>
        <dbReference type="Proteomes" id="UP001291653"/>
    </source>
</evidence>
<proteinExistence type="predicted"/>
<evidence type="ECO:0000256" key="3">
    <source>
        <dbReference type="ARBA" id="ARBA00023163"/>
    </source>
</evidence>
<dbReference type="SUPFAM" id="SSF48498">
    <property type="entry name" value="Tetracyclin repressor-like, C-terminal domain"/>
    <property type="match status" value="1"/>
</dbReference>